<comment type="caution">
    <text evidence="8">The sequence shown here is derived from an EMBL/GenBank/DDBJ whole genome shotgun (WGS) entry which is preliminary data.</text>
</comment>
<dbReference type="AlphaFoldDB" id="A0A839NBZ2"/>
<dbReference type="InterPro" id="IPR013324">
    <property type="entry name" value="RNA_pol_sigma_r3/r4-like"/>
</dbReference>
<accession>A0A839NBZ2</accession>
<dbReference type="EMBL" id="JACHVQ010000003">
    <property type="protein sequence ID" value="MBB2893773.1"/>
    <property type="molecule type" value="Genomic_DNA"/>
</dbReference>
<evidence type="ECO:0000313" key="8">
    <source>
        <dbReference type="EMBL" id="MBB2893773.1"/>
    </source>
</evidence>
<organism evidence="8 9">
    <name type="scientific">Flexivirga oryzae</name>
    <dbReference type="NCBI Taxonomy" id="1794944"/>
    <lineage>
        <taxon>Bacteria</taxon>
        <taxon>Bacillati</taxon>
        <taxon>Actinomycetota</taxon>
        <taxon>Actinomycetes</taxon>
        <taxon>Micrococcales</taxon>
        <taxon>Dermacoccaceae</taxon>
        <taxon>Flexivirga</taxon>
    </lineage>
</organism>
<evidence type="ECO:0000313" key="9">
    <source>
        <dbReference type="Proteomes" id="UP000559182"/>
    </source>
</evidence>
<keyword evidence="9" id="KW-1185">Reference proteome</keyword>
<dbReference type="PANTHER" id="PTHR47756:SF2">
    <property type="entry name" value="BLL6612 PROTEIN"/>
    <property type="match status" value="1"/>
</dbReference>
<dbReference type="InterPro" id="IPR046531">
    <property type="entry name" value="DUF6596"/>
</dbReference>
<evidence type="ECO:0000256" key="4">
    <source>
        <dbReference type="ARBA" id="ARBA00023163"/>
    </source>
</evidence>
<feature type="domain" description="RNA polymerase sigma-70 region 2" evidence="5">
    <location>
        <begin position="14"/>
        <end position="78"/>
    </location>
</feature>
<dbReference type="GO" id="GO:0016987">
    <property type="term" value="F:sigma factor activity"/>
    <property type="evidence" value="ECO:0007669"/>
    <property type="project" value="UniProtKB-KW"/>
</dbReference>
<dbReference type="InterPro" id="IPR013249">
    <property type="entry name" value="RNA_pol_sigma70_r4_t2"/>
</dbReference>
<feature type="domain" description="DUF6596" evidence="7">
    <location>
        <begin position="182"/>
        <end position="281"/>
    </location>
</feature>
<dbReference type="Gene3D" id="1.10.1740.10">
    <property type="match status" value="1"/>
</dbReference>
<reference evidence="8 9" key="1">
    <citation type="submission" date="2020-08" db="EMBL/GenBank/DDBJ databases">
        <title>Sequencing the genomes of 1000 actinobacteria strains.</title>
        <authorList>
            <person name="Klenk H.-P."/>
        </authorList>
    </citation>
    <scope>NUCLEOTIDE SEQUENCE [LARGE SCALE GENOMIC DNA]</scope>
    <source>
        <strain evidence="8 9">DSM 105369</strain>
    </source>
</reference>
<name>A0A839NBZ2_9MICO</name>
<dbReference type="Gene3D" id="1.10.10.10">
    <property type="entry name" value="Winged helix-like DNA-binding domain superfamily/Winged helix DNA-binding domain"/>
    <property type="match status" value="1"/>
</dbReference>
<dbReference type="Pfam" id="PF20239">
    <property type="entry name" value="DUF6596"/>
    <property type="match status" value="1"/>
</dbReference>
<keyword evidence="3" id="KW-0731">Sigma factor</keyword>
<dbReference type="GO" id="GO:0003677">
    <property type="term" value="F:DNA binding"/>
    <property type="evidence" value="ECO:0007669"/>
    <property type="project" value="InterPro"/>
</dbReference>
<protein>
    <submittedName>
        <fullName evidence="8">RNA polymerase sigma factor (Sigma-70 family)</fullName>
    </submittedName>
</protein>
<dbReference type="Pfam" id="PF04542">
    <property type="entry name" value="Sigma70_r2"/>
    <property type="match status" value="1"/>
</dbReference>
<gene>
    <name evidence="8" type="ORF">FHU39_003804</name>
</gene>
<keyword evidence="4" id="KW-0804">Transcription</keyword>
<dbReference type="Pfam" id="PF08281">
    <property type="entry name" value="Sigma70_r4_2"/>
    <property type="match status" value="1"/>
</dbReference>
<evidence type="ECO:0000256" key="2">
    <source>
        <dbReference type="ARBA" id="ARBA00023015"/>
    </source>
</evidence>
<dbReference type="Proteomes" id="UP000559182">
    <property type="component" value="Unassembled WGS sequence"/>
</dbReference>
<evidence type="ECO:0000259" key="7">
    <source>
        <dbReference type="Pfam" id="PF20239"/>
    </source>
</evidence>
<dbReference type="RefSeq" id="WP_343066003.1">
    <property type="nucleotide sequence ID" value="NZ_JACHVQ010000003.1"/>
</dbReference>
<dbReference type="SUPFAM" id="SSF88659">
    <property type="entry name" value="Sigma3 and sigma4 domains of RNA polymerase sigma factors"/>
    <property type="match status" value="1"/>
</dbReference>
<comment type="similarity">
    <text evidence="1">Belongs to the sigma-70 factor family. ECF subfamily.</text>
</comment>
<evidence type="ECO:0000259" key="5">
    <source>
        <dbReference type="Pfam" id="PF04542"/>
    </source>
</evidence>
<dbReference type="PANTHER" id="PTHR47756">
    <property type="entry name" value="BLL6612 PROTEIN-RELATED"/>
    <property type="match status" value="1"/>
</dbReference>
<dbReference type="InterPro" id="IPR013325">
    <property type="entry name" value="RNA_pol_sigma_r2"/>
</dbReference>
<dbReference type="InterPro" id="IPR036388">
    <property type="entry name" value="WH-like_DNA-bd_sf"/>
</dbReference>
<keyword evidence="2" id="KW-0805">Transcription regulation</keyword>
<evidence type="ECO:0000256" key="1">
    <source>
        <dbReference type="ARBA" id="ARBA00010641"/>
    </source>
</evidence>
<dbReference type="InterPro" id="IPR007627">
    <property type="entry name" value="RNA_pol_sigma70_r2"/>
</dbReference>
<dbReference type="GO" id="GO:0006352">
    <property type="term" value="P:DNA-templated transcription initiation"/>
    <property type="evidence" value="ECO:0007669"/>
    <property type="project" value="InterPro"/>
</dbReference>
<proteinExistence type="inferred from homology"/>
<feature type="domain" description="RNA polymerase sigma factor 70 region 4 type 2" evidence="6">
    <location>
        <begin position="113"/>
        <end position="164"/>
    </location>
</feature>
<evidence type="ECO:0000259" key="6">
    <source>
        <dbReference type="Pfam" id="PF08281"/>
    </source>
</evidence>
<sequence length="409" mass="44150">MNAVPPTRIEEVWRREAPHVLAALLRGGRPLADCEDAAQEAMVAALQQWPGDGIPRNPRGWLIRVAARRLIDTHRSDSARARRELHDAYVSEQDRAVTWSDRSGDRDDSLQLLILCCHPGLAPGAAVALTLRAVGGLTTRQIAAGLLIPETTAAQRITRAKKTLTQSGARFASAPAAELPQRVHAVRHVLHLTFTEGSSATAGPELIDTGLTREAIRLTDRLHRALPRDTETSGLLALMLLVDARSRARIRDGALVPLAEQDRSRWDRAQIDRAVELLKEALRRGPVGPFQLQAAIAAVHATATTFADTDWPQILQLYRMLQNVAPSAAVDLGAAIALSEVDGPRAGLTALDGLLADRPSDHRAIAARAHLLEAVGDPDAAGCFDQAAALTDSIPEQRYLHAKAAHLRA</sequence>
<evidence type="ECO:0000256" key="3">
    <source>
        <dbReference type="ARBA" id="ARBA00023082"/>
    </source>
</evidence>
<dbReference type="SUPFAM" id="SSF88946">
    <property type="entry name" value="Sigma2 domain of RNA polymerase sigma factors"/>
    <property type="match status" value="1"/>
</dbReference>